<keyword evidence="3" id="KW-1133">Transmembrane helix</keyword>
<organism evidence="5 6">
    <name type="scientific">Eiseniibacteriota bacterium</name>
    <dbReference type="NCBI Taxonomy" id="2212470"/>
    <lineage>
        <taxon>Bacteria</taxon>
        <taxon>Candidatus Eiseniibacteriota</taxon>
    </lineage>
</organism>
<dbReference type="Pfam" id="PF01712">
    <property type="entry name" value="dNK"/>
    <property type="match status" value="1"/>
</dbReference>
<dbReference type="EMBL" id="JAHJDP010000066">
    <property type="protein sequence ID" value="MBU2691599.1"/>
    <property type="molecule type" value="Genomic_DNA"/>
</dbReference>
<dbReference type="SUPFAM" id="SSF52540">
    <property type="entry name" value="P-loop containing nucleoside triphosphate hydrolases"/>
    <property type="match status" value="1"/>
</dbReference>
<dbReference type="SMART" id="SM00563">
    <property type="entry name" value="PlsC"/>
    <property type="match status" value="1"/>
</dbReference>
<dbReference type="InterPro" id="IPR031314">
    <property type="entry name" value="DNK_dom"/>
</dbReference>
<dbReference type="GO" id="GO:0006654">
    <property type="term" value="P:phosphatidic acid biosynthetic process"/>
    <property type="evidence" value="ECO:0007669"/>
    <property type="project" value="TreeGrafter"/>
</dbReference>
<dbReference type="PANTHER" id="PTHR10434:SF11">
    <property type="entry name" value="1-ACYL-SN-GLYCEROL-3-PHOSPHATE ACYLTRANSFERASE"/>
    <property type="match status" value="1"/>
</dbReference>
<evidence type="ECO:0000256" key="1">
    <source>
        <dbReference type="ARBA" id="ARBA00022679"/>
    </source>
</evidence>
<dbReference type="Gene3D" id="3.40.50.300">
    <property type="entry name" value="P-loop containing nucleotide triphosphate hydrolases"/>
    <property type="match status" value="1"/>
</dbReference>
<dbReference type="SUPFAM" id="SSF69593">
    <property type="entry name" value="Glycerol-3-phosphate (1)-acyltransferase"/>
    <property type="match status" value="1"/>
</dbReference>
<dbReference type="GO" id="GO:0003841">
    <property type="term" value="F:1-acylglycerol-3-phosphate O-acyltransferase activity"/>
    <property type="evidence" value="ECO:0007669"/>
    <property type="project" value="TreeGrafter"/>
</dbReference>
<feature type="transmembrane region" description="Helical" evidence="3">
    <location>
        <begin position="12"/>
        <end position="30"/>
    </location>
</feature>
<keyword evidence="2 5" id="KW-0012">Acyltransferase</keyword>
<sequence>MKLKEALSTRFLLYLLVLRPLIWAVFGINIRGRENLEDLDRFILISNHNSHLDTLLLYAALPLRQILRTHPVAAGDYFAKSNGLFRIISFLFQPIWIDRSGESGKALPAIQAALDRGANIIIFPEGTRGEPGRMQGFRSGIGRIVEANRSIPVVPAFLEGPERAFPRKAPFPIPLWNHVTIAPPQRLQGDCSDITLSLQRGLEDLNARAQVARQHRSEKRHRMFTTAMLGIDGSGKSTLSRRMAIAFSSTDRTCLISDRLELFERRELLHLQPLLTEKVRRWIGAQAKQAKSLVRYKIPKLAELLLRDRLLKEAGRWYRPEAVFMDGMPLLNLTAWSILYREEHFNEELCAKALAILTGRGPKGSLKIRRDDPIFRQFPELIRLKQLHLDQMQTPDLVIFLDVPPEVCIRRIDARGEKKQVHETEEKLAKLREAYLLVCSVLNKYWEMPVLVLDGGRALDIVAAEAQKFAENAKNRWKDECRDGD</sequence>
<evidence type="ECO:0000313" key="5">
    <source>
        <dbReference type="EMBL" id="MBU2691599.1"/>
    </source>
</evidence>
<dbReference type="InterPro" id="IPR027417">
    <property type="entry name" value="P-loop_NTPase"/>
</dbReference>
<proteinExistence type="predicted"/>
<evidence type="ECO:0000313" key="6">
    <source>
        <dbReference type="Proteomes" id="UP000777784"/>
    </source>
</evidence>
<dbReference type="InterPro" id="IPR002123">
    <property type="entry name" value="Plipid/glycerol_acylTrfase"/>
</dbReference>
<evidence type="ECO:0000259" key="4">
    <source>
        <dbReference type="SMART" id="SM00563"/>
    </source>
</evidence>
<keyword evidence="1" id="KW-0808">Transferase</keyword>
<gene>
    <name evidence="5" type="ORF">KJ970_11785</name>
</gene>
<keyword evidence="3" id="KW-0812">Transmembrane</keyword>
<dbReference type="Pfam" id="PF01553">
    <property type="entry name" value="Acyltransferase"/>
    <property type="match status" value="1"/>
</dbReference>
<accession>A0A948W6K1</accession>
<dbReference type="CDD" id="cd07989">
    <property type="entry name" value="LPLAT_AGPAT-like"/>
    <property type="match status" value="1"/>
</dbReference>
<dbReference type="Proteomes" id="UP000777784">
    <property type="component" value="Unassembled WGS sequence"/>
</dbReference>
<protein>
    <submittedName>
        <fullName evidence="5">1-acyl-sn-glycerol-3-phosphate acyltransferase</fullName>
    </submittedName>
</protein>
<evidence type="ECO:0000256" key="2">
    <source>
        <dbReference type="ARBA" id="ARBA00023315"/>
    </source>
</evidence>
<comment type="caution">
    <text evidence="5">The sequence shown here is derived from an EMBL/GenBank/DDBJ whole genome shotgun (WGS) entry which is preliminary data.</text>
</comment>
<keyword evidence="3" id="KW-0472">Membrane</keyword>
<evidence type="ECO:0000256" key="3">
    <source>
        <dbReference type="SAM" id="Phobius"/>
    </source>
</evidence>
<dbReference type="PANTHER" id="PTHR10434">
    <property type="entry name" value="1-ACYL-SN-GLYCEROL-3-PHOSPHATE ACYLTRANSFERASE"/>
    <property type="match status" value="1"/>
</dbReference>
<feature type="domain" description="Phospholipid/glycerol acyltransferase" evidence="4">
    <location>
        <begin position="42"/>
        <end position="161"/>
    </location>
</feature>
<name>A0A948W6K1_UNCEI</name>
<dbReference type="AlphaFoldDB" id="A0A948W6K1"/>
<reference evidence="5" key="1">
    <citation type="submission" date="2021-05" db="EMBL/GenBank/DDBJ databases">
        <title>Energy efficiency and biological interactions define the core microbiome of deep oligotrophic groundwater.</title>
        <authorList>
            <person name="Mehrshad M."/>
            <person name="Lopez-Fernandez M."/>
            <person name="Bell E."/>
            <person name="Bernier-Latmani R."/>
            <person name="Bertilsson S."/>
            <person name="Dopson M."/>
        </authorList>
    </citation>
    <scope>NUCLEOTIDE SEQUENCE</scope>
    <source>
        <strain evidence="5">Modern_marine.mb.64</strain>
    </source>
</reference>